<proteinExistence type="inferred from homology"/>
<protein>
    <submittedName>
        <fullName evidence="8">GtrA family protein</fullName>
    </submittedName>
</protein>
<keyword evidence="9" id="KW-1185">Reference proteome</keyword>
<organism evidence="8 9">
    <name type="scientific">Fusibacter bizertensis</name>
    <dbReference type="NCBI Taxonomy" id="1488331"/>
    <lineage>
        <taxon>Bacteria</taxon>
        <taxon>Bacillati</taxon>
        <taxon>Bacillota</taxon>
        <taxon>Clostridia</taxon>
        <taxon>Eubacteriales</taxon>
        <taxon>Eubacteriales Family XII. Incertae Sedis</taxon>
        <taxon>Fusibacter</taxon>
    </lineage>
</organism>
<evidence type="ECO:0000256" key="6">
    <source>
        <dbReference type="SAM" id="Phobius"/>
    </source>
</evidence>
<dbReference type="Proteomes" id="UP001158045">
    <property type="component" value="Unassembled WGS sequence"/>
</dbReference>
<accession>A0ABT6NFM9</accession>
<evidence type="ECO:0000259" key="7">
    <source>
        <dbReference type="Pfam" id="PF04138"/>
    </source>
</evidence>
<dbReference type="Pfam" id="PF04138">
    <property type="entry name" value="GtrA_DPMS_TM"/>
    <property type="match status" value="1"/>
</dbReference>
<evidence type="ECO:0000313" key="9">
    <source>
        <dbReference type="Proteomes" id="UP001158045"/>
    </source>
</evidence>
<feature type="transmembrane region" description="Helical" evidence="6">
    <location>
        <begin position="16"/>
        <end position="37"/>
    </location>
</feature>
<evidence type="ECO:0000313" key="8">
    <source>
        <dbReference type="EMBL" id="MDH8679236.1"/>
    </source>
</evidence>
<comment type="similarity">
    <text evidence="2">Belongs to the GtrA family.</text>
</comment>
<sequence>MNKLSSLLKSETASQLIKYLITGFTAFGIEYGLYVILYKWVGLYYIVASMIVYALVFWFSFFVNRIWSFKSTGNLKKQLMQYGLLFFFNLIVSNLFLMKFLTDVIGISALISPFLKAGFIVCWNFLIYKYIIYKK</sequence>
<dbReference type="PANTHER" id="PTHR38459">
    <property type="entry name" value="PROPHAGE BACTOPRENOL-LINKED GLUCOSE TRANSLOCASE HOMOLOG"/>
    <property type="match status" value="1"/>
</dbReference>
<feature type="transmembrane region" description="Helical" evidence="6">
    <location>
        <begin position="79"/>
        <end position="98"/>
    </location>
</feature>
<evidence type="ECO:0000256" key="1">
    <source>
        <dbReference type="ARBA" id="ARBA00004141"/>
    </source>
</evidence>
<feature type="domain" description="GtrA/DPMS transmembrane" evidence="7">
    <location>
        <begin position="18"/>
        <end position="132"/>
    </location>
</feature>
<dbReference type="InterPro" id="IPR007267">
    <property type="entry name" value="GtrA_DPMS_TM"/>
</dbReference>
<name>A0ABT6NFM9_9FIRM</name>
<dbReference type="RefSeq" id="WP_281095129.1">
    <property type="nucleotide sequence ID" value="NZ_JARYZI010000010.1"/>
</dbReference>
<keyword evidence="4 6" id="KW-1133">Transmembrane helix</keyword>
<dbReference type="EMBL" id="JARYZI010000010">
    <property type="protein sequence ID" value="MDH8679236.1"/>
    <property type="molecule type" value="Genomic_DNA"/>
</dbReference>
<evidence type="ECO:0000256" key="5">
    <source>
        <dbReference type="ARBA" id="ARBA00023136"/>
    </source>
</evidence>
<dbReference type="InterPro" id="IPR051401">
    <property type="entry name" value="GtrA_CellWall_Glycosyl"/>
</dbReference>
<evidence type="ECO:0000256" key="2">
    <source>
        <dbReference type="ARBA" id="ARBA00009399"/>
    </source>
</evidence>
<comment type="caution">
    <text evidence="8">The sequence shown here is derived from an EMBL/GenBank/DDBJ whole genome shotgun (WGS) entry which is preliminary data.</text>
</comment>
<feature type="transmembrane region" description="Helical" evidence="6">
    <location>
        <begin position="104"/>
        <end position="126"/>
    </location>
</feature>
<keyword evidence="3 6" id="KW-0812">Transmembrane</keyword>
<evidence type="ECO:0000256" key="4">
    <source>
        <dbReference type="ARBA" id="ARBA00022989"/>
    </source>
</evidence>
<comment type="subcellular location">
    <subcellularLocation>
        <location evidence="1">Membrane</location>
        <topology evidence="1">Multi-pass membrane protein</topology>
    </subcellularLocation>
</comment>
<reference evidence="8 9" key="1">
    <citation type="submission" date="2023-04" db="EMBL/GenBank/DDBJ databases">
        <title>Fusibacter bizertensis strain WBS, isolated from littoral bottom sediments of the Arctic seas - biochemical and genomic analysis.</title>
        <authorList>
            <person name="Brioukhanov A.L."/>
        </authorList>
    </citation>
    <scope>NUCLEOTIDE SEQUENCE [LARGE SCALE GENOMIC DNA]</scope>
    <source>
        <strain evidence="8 9">WBS</strain>
    </source>
</reference>
<keyword evidence="5 6" id="KW-0472">Membrane</keyword>
<feature type="transmembrane region" description="Helical" evidence="6">
    <location>
        <begin position="43"/>
        <end position="67"/>
    </location>
</feature>
<evidence type="ECO:0000256" key="3">
    <source>
        <dbReference type="ARBA" id="ARBA00022692"/>
    </source>
</evidence>
<dbReference type="PANTHER" id="PTHR38459:SF1">
    <property type="entry name" value="PROPHAGE BACTOPRENOL-LINKED GLUCOSE TRANSLOCASE HOMOLOG"/>
    <property type="match status" value="1"/>
</dbReference>
<gene>
    <name evidence="8" type="ORF">QE109_13850</name>
</gene>